<proteinExistence type="predicted"/>
<protein>
    <submittedName>
        <fullName evidence="7">LysE family translocator</fullName>
    </submittedName>
</protein>
<dbReference type="PANTHER" id="PTHR30086">
    <property type="entry name" value="ARGININE EXPORTER PROTEIN ARGO"/>
    <property type="match status" value="1"/>
</dbReference>
<comment type="caution">
    <text evidence="7">The sequence shown here is derived from an EMBL/GenBank/DDBJ whole genome shotgun (WGS) entry which is preliminary data.</text>
</comment>
<dbReference type="RefSeq" id="WP_193637891.1">
    <property type="nucleotide sequence ID" value="NZ_JADCSA010000006.1"/>
</dbReference>
<feature type="transmembrane region" description="Helical" evidence="6">
    <location>
        <begin position="40"/>
        <end position="63"/>
    </location>
</feature>
<evidence type="ECO:0000256" key="5">
    <source>
        <dbReference type="ARBA" id="ARBA00023136"/>
    </source>
</evidence>
<evidence type="ECO:0000256" key="3">
    <source>
        <dbReference type="ARBA" id="ARBA00022692"/>
    </source>
</evidence>
<reference evidence="7 8" key="1">
    <citation type="submission" date="2020-10" db="EMBL/GenBank/DDBJ databases">
        <title>Nocardioides sp. isolated from sludge.</title>
        <authorList>
            <person name="Zhang X."/>
        </authorList>
    </citation>
    <scope>NUCLEOTIDE SEQUENCE [LARGE SCALE GENOMIC DNA]</scope>
    <source>
        <strain evidence="7 8">Y6</strain>
    </source>
</reference>
<dbReference type="PANTHER" id="PTHR30086:SF20">
    <property type="entry name" value="ARGININE EXPORTER PROTEIN ARGO-RELATED"/>
    <property type="match status" value="1"/>
</dbReference>
<keyword evidence="5 6" id="KW-0472">Membrane</keyword>
<dbReference type="Pfam" id="PF01810">
    <property type="entry name" value="LysE"/>
    <property type="match status" value="1"/>
</dbReference>
<organism evidence="7 8">
    <name type="scientific">Nocardioides malaquae</name>
    <dbReference type="NCBI Taxonomy" id="2773426"/>
    <lineage>
        <taxon>Bacteria</taxon>
        <taxon>Bacillati</taxon>
        <taxon>Actinomycetota</taxon>
        <taxon>Actinomycetes</taxon>
        <taxon>Propionibacteriales</taxon>
        <taxon>Nocardioidaceae</taxon>
        <taxon>Nocardioides</taxon>
    </lineage>
</organism>
<evidence type="ECO:0000313" key="7">
    <source>
        <dbReference type="EMBL" id="MBE7324560.1"/>
    </source>
</evidence>
<keyword evidence="2" id="KW-1003">Cell membrane</keyword>
<dbReference type="InterPro" id="IPR001123">
    <property type="entry name" value="LeuE-type"/>
</dbReference>
<gene>
    <name evidence="7" type="ORF">IEQ44_07840</name>
</gene>
<evidence type="ECO:0000256" key="6">
    <source>
        <dbReference type="SAM" id="Phobius"/>
    </source>
</evidence>
<evidence type="ECO:0000256" key="4">
    <source>
        <dbReference type="ARBA" id="ARBA00022989"/>
    </source>
</evidence>
<name>A0ABR9RT52_9ACTN</name>
<evidence type="ECO:0000313" key="8">
    <source>
        <dbReference type="Proteomes" id="UP000756387"/>
    </source>
</evidence>
<comment type="subcellular location">
    <subcellularLocation>
        <location evidence="1">Cell membrane</location>
        <topology evidence="1">Multi-pass membrane protein</topology>
    </subcellularLocation>
</comment>
<accession>A0ABR9RT52</accession>
<feature type="transmembrane region" description="Helical" evidence="6">
    <location>
        <begin position="69"/>
        <end position="89"/>
    </location>
</feature>
<evidence type="ECO:0000256" key="1">
    <source>
        <dbReference type="ARBA" id="ARBA00004651"/>
    </source>
</evidence>
<feature type="transmembrane region" description="Helical" evidence="6">
    <location>
        <begin position="178"/>
        <end position="200"/>
    </location>
</feature>
<keyword evidence="8" id="KW-1185">Reference proteome</keyword>
<feature type="transmembrane region" description="Helical" evidence="6">
    <location>
        <begin position="144"/>
        <end position="166"/>
    </location>
</feature>
<keyword evidence="4 6" id="KW-1133">Transmembrane helix</keyword>
<keyword evidence="3 6" id="KW-0812">Transmembrane</keyword>
<evidence type="ECO:0000256" key="2">
    <source>
        <dbReference type="ARBA" id="ARBA00022475"/>
    </source>
</evidence>
<feature type="transmembrane region" description="Helical" evidence="6">
    <location>
        <begin position="110"/>
        <end position="132"/>
    </location>
</feature>
<dbReference type="Proteomes" id="UP000756387">
    <property type="component" value="Unassembled WGS sequence"/>
</dbReference>
<dbReference type="EMBL" id="JADCSA010000006">
    <property type="protein sequence ID" value="MBE7324560.1"/>
    <property type="molecule type" value="Genomic_DNA"/>
</dbReference>
<feature type="transmembrane region" description="Helical" evidence="6">
    <location>
        <begin position="6"/>
        <end position="28"/>
    </location>
</feature>
<sequence length="206" mass="21133">MSAGTVAAFWGVSVMFAMTPGADWAYAISAGLRHRRVSPAVVGMLTGHFAVTVLVALGLAAVMASRPGLLDALTLAGVVYLVWLGLSMLRTSAAAVAEGRAEDSGSWAREAVTGFGVSGLNPKVLLLLLALLPQFTDNGSSWPVWGQVLALGGLHIAGSFVVYMAVGTGARLVLRTRPAVALWVTRGSGAVLLGVAAFLLHGQVAP</sequence>